<name>A0A6G1HAH0_9PEZI</name>
<accession>A0A6G1HAH0</accession>
<evidence type="ECO:0000313" key="1">
    <source>
        <dbReference type="EMBL" id="KAF1989948.1"/>
    </source>
</evidence>
<keyword evidence="2" id="KW-1185">Reference proteome</keyword>
<sequence>MDEKNYASIMLSDETTDQPVDLEKLMKKKRESKLFCGVAKCLRDTGVDEPLISTFLANINALFSDPIEDMRVVVGRAPETSKGSYLQALLILTGSAQSRDQKMLLKGKEIRRGPDSDHAKYVKDAMLGLVVAAEREVGLFLGMTAVRPR</sequence>
<dbReference type="Proteomes" id="UP000800041">
    <property type="component" value="Unassembled WGS sequence"/>
</dbReference>
<dbReference type="AlphaFoldDB" id="A0A6G1HAH0"/>
<protein>
    <submittedName>
        <fullName evidence="1">Uncharacterized protein</fullName>
    </submittedName>
</protein>
<reference evidence="1" key="1">
    <citation type="journal article" date="2020" name="Stud. Mycol.">
        <title>101 Dothideomycetes genomes: a test case for predicting lifestyles and emergence of pathogens.</title>
        <authorList>
            <person name="Haridas S."/>
            <person name="Albert R."/>
            <person name="Binder M."/>
            <person name="Bloem J."/>
            <person name="Labutti K."/>
            <person name="Salamov A."/>
            <person name="Andreopoulos B."/>
            <person name="Baker S."/>
            <person name="Barry K."/>
            <person name="Bills G."/>
            <person name="Bluhm B."/>
            <person name="Cannon C."/>
            <person name="Castanera R."/>
            <person name="Culley D."/>
            <person name="Daum C."/>
            <person name="Ezra D."/>
            <person name="Gonzalez J."/>
            <person name="Henrissat B."/>
            <person name="Kuo A."/>
            <person name="Liang C."/>
            <person name="Lipzen A."/>
            <person name="Lutzoni F."/>
            <person name="Magnuson J."/>
            <person name="Mondo S."/>
            <person name="Nolan M."/>
            <person name="Ohm R."/>
            <person name="Pangilinan J."/>
            <person name="Park H.-J."/>
            <person name="Ramirez L."/>
            <person name="Alfaro M."/>
            <person name="Sun H."/>
            <person name="Tritt A."/>
            <person name="Yoshinaga Y."/>
            <person name="Zwiers L.-H."/>
            <person name="Turgeon B."/>
            <person name="Goodwin S."/>
            <person name="Spatafora J."/>
            <person name="Crous P."/>
            <person name="Grigoriev I."/>
        </authorList>
    </citation>
    <scope>NUCLEOTIDE SEQUENCE</scope>
    <source>
        <strain evidence="1">CBS 113979</strain>
    </source>
</reference>
<organism evidence="1 2">
    <name type="scientific">Aulographum hederae CBS 113979</name>
    <dbReference type="NCBI Taxonomy" id="1176131"/>
    <lineage>
        <taxon>Eukaryota</taxon>
        <taxon>Fungi</taxon>
        <taxon>Dikarya</taxon>
        <taxon>Ascomycota</taxon>
        <taxon>Pezizomycotina</taxon>
        <taxon>Dothideomycetes</taxon>
        <taxon>Pleosporomycetidae</taxon>
        <taxon>Aulographales</taxon>
        <taxon>Aulographaceae</taxon>
    </lineage>
</organism>
<dbReference type="EMBL" id="ML977143">
    <property type="protein sequence ID" value="KAF1989948.1"/>
    <property type="molecule type" value="Genomic_DNA"/>
</dbReference>
<gene>
    <name evidence="1" type="ORF">K402DRAFT_460688</name>
</gene>
<proteinExistence type="predicted"/>
<evidence type="ECO:0000313" key="2">
    <source>
        <dbReference type="Proteomes" id="UP000800041"/>
    </source>
</evidence>